<proteinExistence type="predicted"/>
<dbReference type="PRINTS" id="PR00035">
    <property type="entry name" value="HTHGNTR"/>
</dbReference>
<dbReference type="Pfam" id="PF07702">
    <property type="entry name" value="UTRA"/>
    <property type="match status" value="1"/>
</dbReference>
<evidence type="ECO:0000313" key="5">
    <source>
        <dbReference type="EMBL" id="UOF89840.1"/>
    </source>
</evidence>
<dbReference type="InterPro" id="IPR050679">
    <property type="entry name" value="Bact_HTH_transcr_reg"/>
</dbReference>
<dbReference type="CDD" id="cd07377">
    <property type="entry name" value="WHTH_GntR"/>
    <property type="match status" value="1"/>
</dbReference>
<evidence type="ECO:0000256" key="2">
    <source>
        <dbReference type="ARBA" id="ARBA00023125"/>
    </source>
</evidence>
<dbReference type="Proteomes" id="UP000830167">
    <property type="component" value="Chromosome"/>
</dbReference>
<name>A0ABY4CH80_9BACL</name>
<organism evidence="5 6">
    <name type="scientific">Fodinisporobacter ferrooxydans</name>
    <dbReference type="NCBI Taxonomy" id="2901836"/>
    <lineage>
        <taxon>Bacteria</taxon>
        <taxon>Bacillati</taxon>
        <taxon>Bacillota</taxon>
        <taxon>Bacilli</taxon>
        <taxon>Bacillales</taxon>
        <taxon>Alicyclobacillaceae</taxon>
        <taxon>Fodinisporobacter</taxon>
    </lineage>
</organism>
<gene>
    <name evidence="5" type="ORF">LSG31_18490</name>
</gene>
<evidence type="ECO:0000256" key="1">
    <source>
        <dbReference type="ARBA" id="ARBA00023015"/>
    </source>
</evidence>
<sequence length="233" mass="27104">MELDSNNPIPLHVQLKNILENQIRQGYYTDKIPSERELMEMYSVSRNTVREAISNLVNEGILEKIHGKGTFISLRQVQEWLKMTSFTETIKTKGIKLLDQGIISTPDNISNAHGFDDRCFYVKRLRLEGNIPIAIETHYYPLELGQKLSQYDLNKVILYDALEQDLKVVFWEAEQIITCEHPSEEEAEQLDIPQSMCLLVNERMISDPEGNLVEYYKGLFRSDMYSFAMKMSR</sequence>
<evidence type="ECO:0000313" key="6">
    <source>
        <dbReference type="Proteomes" id="UP000830167"/>
    </source>
</evidence>
<keyword evidence="3" id="KW-0804">Transcription</keyword>
<dbReference type="RefSeq" id="WP_347436532.1">
    <property type="nucleotide sequence ID" value="NZ_CP089291.1"/>
</dbReference>
<evidence type="ECO:0000256" key="3">
    <source>
        <dbReference type="ARBA" id="ARBA00023163"/>
    </source>
</evidence>
<dbReference type="Gene3D" id="1.10.10.10">
    <property type="entry name" value="Winged helix-like DNA-binding domain superfamily/Winged helix DNA-binding domain"/>
    <property type="match status" value="1"/>
</dbReference>
<dbReference type="Pfam" id="PF00392">
    <property type="entry name" value="GntR"/>
    <property type="match status" value="1"/>
</dbReference>
<dbReference type="InterPro" id="IPR028978">
    <property type="entry name" value="Chorismate_lyase_/UTRA_dom_sf"/>
</dbReference>
<dbReference type="PROSITE" id="PS50949">
    <property type="entry name" value="HTH_GNTR"/>
    <property type="match status" value="1"/>
</dbReference>
<dbReference type="SMART" id="SM00345">
    <property type="entry name" value="HTH_GNTR"/>
    <property type="match status" value="1"/>
</dbReference>
<dbReference type="InterPro" id="IPR000524">
    <property type="entry name" value="Tscrpt_reg_HTH_GntR"/>
</dbReference>
<dbReference type="SMART" id="SM00866">
    <property type="entry name" value="UTRA"/>
    <property type="match status" value="1"/>
</dbReference>
<keyword evidence="2" id="KW-0238">DNA-binding</keyword>
<dbReference type="InterPro" id="IPR036390">
    <property type="entry name" value="WH_DNA-bd_sf"/>
</dbReference>
<keyword evidence="1" id="KW-0805">Transcription regulation</keyword>
<evidence type="ECO:0000259" key="4">
    <source>
        <dbReference type="PROSITE" id="PS50949"/>
    </source>
</evidence>
<keyword evidence="6" id="KW-1185">Reference proteome</keyword>
<reference evidence="5" key="1">
    <citation type="submission" date="2021-12" db="EMBL/GenBank/DDBJ databases">
        <title>Alicyclobacillaceae gen. nov., sp. nov., isolated from chalcocite enrichment system.</title>
        <authorList>
            <person name="Jiang Z."/>
        </authorList>
    </citation>
    <scope>NUCLEOTIDE SEQUENCE</scope>
    <source>
        <strain evidence="5">MYW30-H2</strain>
    </source>
</reference>
<dbReference type="PANTHER" id="PTHR44846">
    <property type="entry name" value="MANNOSYL-D-GLYCERATE TRANSPORT/METABOLISM SYSTEM REPRESSOR MNGR-RELATED"/>
    <property type="match status" value="1"/>
</dbReference>
<dbReference type="InterPro" id="IPR011663">
    <property type="entry name" value="UTRA"/>
</dbReference>
<dbReference type="SUPFAM" id="SSF46785">
    <property type="entry name" value="Winged helix' DNA-binding domain"/>
    <property type="match status" value="1"/>
</dbReference>
<protein>
    <submittedName>
        <fullName evidence="5">GntR family transcriptional regulator</fullName>
    </submittedName>
</protein>
<dbReference type="Gene3D" id="3.40.1410.10">
    <property type="entry name" value="Chorismate lyase-like"/>
    <property type="match status" value="1"/>
</dbReference>
<dbReference type="PANTHER" id="PTHR44846:SF1">
    <property type="entry name" value="MANNOSYL-D-GLYCERATE TRANSPORT_METABOLISM SYSTEM REPRESSOR MNGR-RELATED"/>
    <property type="match status" value="1"/>
</dbReference>
<accession>A0ABY4CH80</accession>
<dbReference type="InterPro" id="IPR036388">
    <property type="entry name" value="WH-like_DNA-bd_sf"/>
</dbReference>
<feature type="domain" description="HTH gntR-type" evidence="4">
    <location>
        <begin position="9"/>
        <end position="75"/>
    </location>
</feature>
<dbReference type="EMBL" id="CP089291">
    <property type="protein sequence ID" value="UOF89840.1"/>
    <property type="molecule type" value="Genomic_DNA"/>
</dbReference>
<dbReference type="SUPFAM" id="SSF64288">
    <property type="entry name" value="Chorismate lyase-like"/>
    <property type="match status" value="1"/>
</dbReference>